<dbReference type="Pfam" id="PF00382">
    <property type="entry name" value="TFIIB"/>
    <property type="match status" value="1"/>
</dbReference>
<reference evidence="8" key="1">
    <citation type="submission" date="2019-09" db="EMBL/GenBank/DDBJ databases">
        <title>Draft genome information of white flower Hibiscus syriacus.</title>
        <authorList>
            <person name="Kim Y.-M."/>
        </authorList>
    </citation>
    <scope>NUCLEOTIDE SEQUENCE [LARGE SCALE GENOMIC DNA]</scope>
    <source>
        <strain evidence="8">YM2019G1</strain>
    </source>
</reference>
<dbReference type="Pfam" id="PF08271">
    <property type="entry name" value="Zn_Ribbon_TF"/>
    <property type="match status" value="1"/>
</dbReference>
<evidence type="ECO:0000256" key="3">
    <source>
        <dbReference type="ARBA" id="ARBA00023015"/>
    </source>
</evidence>
<dbReference type="Gene3D" id="1.10.472.10">
    <property type="entry name" value="Cyclin-like"/>
    <property type="match status" value="1"/>
</dbReference>
<dbReference type="SUPFAM" id="SSF57783">
    <property type="entry name" value="Zinc beta-ribbon"/>
    <property type="match status" value="1"/>
</dbReference>
<dbReference type="Proteomes" id="UP000436088">
    <property type="component" value="Unassembled WGS sequence"/>
</dbReference>
<dbReference type="InterPro" id="IPR013150">
    <property type="entry name" value="TFIIB_cyclin"/>
</dbReference>
<keyword evidence="5" id="KW-0863">Zinc-finger</keyword>
<organism evidence="8 9">
    <name type="scientific">Hibiscus syriacus</name>
    <name type="common">Rose of Sharon</name>
    <dbReference type="NCBI Taxonomy" id="106335"/>
    <lineage>
        <taxon>Eukaryota</taxon>
        <taxon>Viridiplantae</taxon>
        <taxon>Streptophyta</taxon>
        <taxon>Embryophyta</taxon>
        <taxon>Tracheophyta</taxon>
        <taxon>Spermatophyta</taxon>
        <taxon>Magnoliopsida</taxon>
        <taxon>eudicotyledons</taxon>
        <taxon>Gunneridae</taxon>
        <taxon>Pentapetalae</taxon>
        <taxon>rosids</taxon>
        <taxon>malvids</taxon>
        <taxon>Malvales</taxon>
        <taxon>Malvaceae</taxon>
        <taxon>Malvoideae</taxon>
        <taxon>Hibiscus</taxon>
    </lineage>
</organism>
<feature type="compositionally biased region" description="Polar residues" evidence="6">
    <location>
        <begin position="44"/>
        <end position="67"/>
    </location>
</feature>
<name>A0A6A2X406_HIBSY</name>
<dbReference type="SUPFAM" id="SSF47954">
    <property type="entry name" value="Cyclin-like"/>
    <property type="match status" value="1"/>
</dbReference>
<dbReference type="InterPro" id="IPR000812">
    <property type="entry name" value="TFIIB"/>
</dbReference>
<evidence type="ECO:0000313" key="9">
    <source>
        <dbReference type="Proteomes" id="UP000436088"/>
    </source>
</evidence>
<keyword evidence="2" id="KW-0677">Repeat</keyword>
<keyword evidence="5" id="KW-0862">Zinc</keyword>
<keyword evidence="4" id="KW-0804">Transcription</keyword>
<dbReference type="GO" id="GO:0005634">
    <property type="term" value="C:nucleus"/>
    <property type="evidence" value="ECO:0007669"/>
    <property type="project" value="TreeGrafter"/>
</dbReference>
<sequence>MSAKICSTCQTDTETVVDHKAGHEICSRCGLVLEINLFDEISEPHNSPDSSNSTLTINSNDQRTVRSPSKRGLEQIAAMVDTLGLTAATKDRACKIYNAVDILKSCRGRSISSIAAASLFIACKEIGSSRTLNEISVVANGVTKKNIN</sequence>
<feature type="region of interest" description="Disordered" evidence="6">
    <location>
        <begin position="43"/>
        <end position="70"/>
    </location>
</feature>
<dbReference type="PROSITE" id="PS00782">
    <property type="entry name" value="TFIIB"/>
    <property type="match status" value="1"/>
</dbReference>
<keyword evidence="3" id="KW-0805">Transcription regulation</keyword>
<protein>
    <recommendedName>
        <fullName evidence="7">TFIIB-type domain-containing protein</fullName>
    </recommendedName>
</protein>
<accession>A0A6A2X406</accession>
<dbReference type="PROSITE" id="PS51134">
    <property type="entry name" value="ZF_TFIIB"/>
    <property type="match status" value="1"/>
</dbReference>
<proteinExistence type="inferred from homology"/>
<dbReference type="AlphaFoldDB" id="A0A6A2X406"/>
<dbReference type="GO" id="GO:0017025">
    <property type="term" value="F:TBP-class protein binding"/>
    <property type="evidence" value="ECO:0007669"/>
    <property type="project" value="InterPro"/>
</dbReference>
<dbReference type="GO" id="GO:0008270">
    <property type="term" value="F:zinc ion binding"/>
    <property type="evidence" value="ECO:0007669"/>
    <property type="project" value="UniProtKB-KW"/>
</dbReference>
<dbReference type="InterPro" id="IPR013137">
    <property type="entry name" value="Znf_TFIIB"/>
</dbReference>
<feature type="domain" description="TFIIB-type" evidence="7">
    <location>
        <begin position="2"/>
        <end position="34"/>
    </location>
</feature>
<dbReference type="Gene3D" id="2.20.25.10">
    <property type="match status" value="1"/>
</dbReference>
<comment type="similarity">
    <text evidence="1">Belongs to the TFIIB family.</text>
</comment>
<evidence type="ECO:0000256" key="1">
    <source>
        <dbReference type="ARBA" id="ARBA00010857"/>
    </source>
</evidence>
<dbReference type="InterPro" id="IPR023486">
    <property type="entry name" value="TFIIB_CS"/>
</dbReference>
<evidence type="ECO:0000256" key="5">
    <source>
        <dbReference type="PROSITE-ProRule" id="PRU00469"/>
    </source>
</evidence>
<keyword evidence="9" id="KW-1185">Reference proteome</keyword>
<comment type="caution">
    <text evidence="8">The sequence shown here is derived from an EMBL/GenBank/DDBJ whole genome shotgun (WGS) entry which is preliminary data.</text>
</comment>
<dbReference type="PANTHER" id="PTHR11618:SF81">
    <property type="entry name" value="TRANSCRIPTION INITIATION FACTOR IIB-LIKE"/>
    <property type="match status" value="1"/>
</dbReference>
<evidence type="ECO:0000256" key="6">
    <source>
        <dbReference type="SAM" id="MobiDB-lite"/>
    </source>
</evidence>
<gene>
    <name evidence="8" type="ORF">F3Y22_tig00112231pilonHSYRG00401</name>
</gene>
<evidence type="ECO:0000256" key="4">
    <source>
        <dbReference type="ARBA" id="ARBA00023163"/>
    </source>
</evidence>
<dbReference type="GO" id="GO:0070897">
    <property type="term" value="P:transcription preinitiation complex assembly"/>
    <property type="evidence" value="ECO:0007669"/>
    <property type="project" value="InterPro"/>
</dbReference>
<dbReference type="PANTHER" id="PTHR11618">
    <property type="entry name" value="TRANSCRIPTION INITIATION FACTOR IIB-RELATED"/>
    <property type="match status" value="1"/>
</dbReference>
<keyword evidence="5" id="KW-0479">Metal-binding</keyword>
<evidence type="ECO:0000259" key="7">
    <source>
        <dbReference type="PROSITE" id="PS51134"/>
    </source>
</evidence>
<dbReference type="InterPro" id="IPR036915">
    <property type="entry name" value="Cyclin-like_sf"/>
</dbReference>
<evidence type="ECO:0000256" key="2">
    <source>
        <dbReference type="ARBA" id="ARBA00022737"/>
    </source>
</evidence>
<evidence type="ECO:0000313" key="8">
    <source>
        <dbReference type="EMBL" id="KAE8669561.1"/>
    </source>
</evidence>
<dbReference type="EMBL" id="VEPZ02001525">
    <property type="protein sequence ID" value="KAE8669561.1"/>
    <property type="molecule type" value="Genomic_DNA"/>
</dbReference>
<dbReference type="GO" id="GO:0097550">
    <property type="term" value="C:transcription preinitiation complex"/>
    <property type="evidence" value="ECO:0007669"/>
    <property type="project" value="TreeGrafter"/>
</dbReference>